<reference evidence="2" key="1">
    <citation type="submission" date="2016-11" db="UniProtKB">
        <authorList>
            <consortium name="WormBaseParasite"/>
        </authorList>
    </citation>
    <scope>IDENTIFICATION</scope>
    <source>
        <strain evidence="2">KR3021</strain>
    </source>
</reference>
<sequence>MTDSFVNVSLEESGDQCGMDPHDFLIVKFIMISIVGMLITAFGVFGNVMTVLILSRPTMLSASNTFLTMLAIFDTSLLITAFSIYGMEYIIEYFEILDLYIAWLTYLRFAFVLSHISQTGSVFTTLTVTIERFCAVCYPKTHRKYFSSKTSIIFIIGVVTFSVLFNVTKFFEVQIEKNVECSNGDDILTWQTYHLMPSVLARNPFYSKFYSLWLTNCVMVFVPFLTLSILNSMMAYKIRKQLMEKINEHKAMVESELREKSREANIVLVIIVFIFLICNLWGFVLTAAEQFMEENYLKREHVVFYTFSREAVNLLAIINSSVNFVIYLIFGREFRKEFLSIYNSHCLHFNYLMPRRYSTPALPGSWKVKENKPCFLYSSFKRKRNKGQNKFMVTEEGPDGPLMIATITHEKGDTFL</sequence>
<dbReference type="Proteomes" id="UP000095286">
    <property type="component" value="Unplaced"/>
</dbReference>
<organism evidence="1 2">
    <name type="scientific">Rhabditophanes sp. KR3021</name>
    <dbReference type="NCBI Taxonomy" id="114890"/>
    <lineage>
        <taxon>Eukaryota</taxon>
        <taxon>Metazoa</taxon>
        <taxon>Ecdysozoa</taxon>
        <taxon>Nematoda</taxon>
        <taxon>Chromadorea</taxon>
        <taxon>Rhabditida</taxon>
        <taxon>Tylenchina</taxon>
        <taxon>Panagrolaimomorpha</taxon>
        <taxon>Strongyloidoidea</taxon>
        <taxon>Alloionematidae</taxon>
        <taxon>Rhabditophanes</taxon>
    </lineage>
</organism>
<evidence type="ECO:0000313" key="1">
    <source>
        <dbReference type="Proteomes" id="UP000095286"/>
    </source>
</evidence>
<evidence type="ECO:0000313" key="2">
    <source>
        <dbReference type="WBParaSite" id="RSKR_0001026800.1"/>
    </source>
</evidence>
<accession>A0AC35UCS7</accession>
<name>A0AC35UCS7_9BILA</name>
<protein>
    <submittedName>
        <fullName evidence="2">G_PROTEIN_RECEP_F1_2 domain-containing protein</fullName>
    </submittedName>
</protein>
<dbReference type="WBParaSite" id="RSKR_0001026800.1">
    <property type="protein sequence ID" value="RSKR_0001026800.1"/>
    <property type="gene ID" value="RSKR_0001026800"/>
</dbReference>
<proteinExistence type="predicted"/>